<evidence type="ECO:0000313" key="1">
    <source>
        <dbReference type="EMBL" id="KAH0910727.1"/>
    </source>
</evidence>
<proteinExistence type="predicted"/>
<organism evidence="1 2">
    <name type="scientific">Brassica napus</name>
    <name type="common">Rape</name>
    <dbReference type="NCBI Taxonomy" id="3708"/>
    <lineage>
        <taxon>Eukaryota</taxon>
        <taxon>Viridiplantae</taxon>
        <taxon>Streptophyta</taxon>
        <taxon>Embryophyta</taxon>
        <taxon>Tracheophyta</taxon>
        <taxon>Spermatophyta</taxon>
        <taxon>Magnoliopsida</taxon>
        <taxon>eudicotyledons</taxon>
        <taxon>Gunneridae</taxon>
        <taxon>Pentapetalae</taxon>
        <taxon>rosids</taxon>
        <taxon>malvids</taxon>
        <taxon>Brassicales</taxon>
        <taxon>Brassicaceae</taxon>
        <taxon>Brassiceae</taxon>
        <taxon>Brassica</taxon>
    </lineage>
</organism>
<dbReference type="Proteomes" id="UP000824890">
    <property type="component" value="Unassembled WGS sequence"/>
</dbReference>
<dbReference type="EMBL" id="JAGKQM010000009">
    <property type="protein sequence ID" value="KAH0910727.1"/>
    <property type="molecule type" value="Genomic_DNA"/>
</dbReference>
<protein>
    <submittedName>
        <fullName evidence="1">Uncharacterized protein</fullName>
    </submittedName>
</protein>
<comment type="caution">
    <text evidence="1">The sequence shown here is derived from an EMBL/GenBank/DDBJ whole genome shotgun (WGS) entry which is preliminary data.</text>
</comment>
<accession>A0ABQ8C0Y2</accession>
<gene>
    <name evidence="1" type="ORF">HID58_034048</name>
</gene>
<sequence>MRLMVLTESLIFRTHNSANSWENDGCFPDLRFLHITRTVLTCLLRFCEARNVKTSGELVGVDTLLLDGQSSLIQASVSVHQGAMYELSGFDVTRSNNRFKLGDSAMAIWLNKFTNMVEVRAVANLIPTEMFMFRSVDQLMSLANTNAELPDIIGEVSDIRTTYNDHTQTIQ</sequence>
<evidence type="ECO:0000313" key="2">
    <source>
        <dbReference type="Proteomes" id="UP000824890"/>
    </source>
</evidence>
<keyword evidence="2" id="KW-1185">Reference proteome</keyword>
<name>A0ABQ8C0Y2_BRANA</name>
<reference evidence="1 2" key="1">
    <citation type="submission" date="2021-05" db="EMBL/GenBank/DDBJ databases">
        <title>Genome Assembly of Synthetic Allotetraploid Brassica napus Reveals Homoeologous Exchanges between Subgenomes.</title>
        <authorList>
            <person name="Davis J.T."/>
        </authorList>
    </citation>
    <scope>NUCLEOTIDE SEQUENCE [LARGE SCALE GENOMIC DNA]</scope>
    <source>
        <strain evidence="2">cv. Da-Ae</strain>
        <tissue evidence="1">Seedling</tissue>
    </source>
</reference>